<feature type="transmembrane region" description="Helical" evidence="24">
    <location>
        <begin position="855"/>
        <end position="874"/>
    </location>
</feature>
<evidence type="ECO:0000256" key="20">
    <source>
        <dbReference type="ARBA" id="ARBA00036634"/>
    </source>
</evidence>
<dbReference type="GO" id="GO:0005891">
    <property type="term" value="C:voltage-gated calcium channel complex"/>
    <property type="evidence" value="ECO:0007669"/>
    <property type="project" value="InterPro"/>
</dbReference>
<dbReference type="InterPro" id="IPR037849">
    <property type="entry name" value="PH1_ADAP"/>
</dbReference>
<feature type="domain" description="Arf-GAP" evidence="26">
    <location>
        <begin position="1836"/>
        <end position="1972"/>
    </location>
</feature>
<feature type="transmembrane region" description="Helical" evidence="24">
    <location>
        <begin position="491"/>
        <end position="513"/>
    </location>
</feature>
<evidence type="ECO:0000256" key="9">
    <source>
        <dbReference type="ARBA" id="ARBA00022723"/>
    </source>
</evidence>
<keyword evidence="18" id="KW-0325">Glycoprotein</keyword>
<feature type="compositionally biased region" description="Polar residues" evidence="23">
    <location>
        <begin position="1751"/>
        <end position="1765"/>
    </location>
</feature>
<keyword evidence="4" id="KW-0343">GTPase activation</keyword>
<evidence type="ECO:0000256" key="11">
    <source>
        <dbReference type="ARBA" id="ARBA00022771"/>
    </source>
</evidence>
<dbReference type="InterPro" id="IPR005821">
    <property type="entry name" value="Ion_trans_dom"/>
</dbReference>
<dbReference type="PROSITE" id="PS50003">
    <property type="entry name" value="PH_DOMAIN"/>
    <property type="match status" value="2"/>
</dbReference>
<dbReference type="InterPro" id="IPR011993">
    <property type="entry name" value="PH-like_dom_sf"/>
</dbReference>
<feature type="transmembrane region" description="Helical" evidence="24">
    <location>
        <begin position="567"/>
        <end position="591"/>
    </location>
</feature>
<evidence type="ECO:0000256" key="5">
    <source>
        <dbReference type="ARBA" id="ARBA00022490"/>
    </source>
</evidence>
<comment type="catalytic activity">
    <reaction evidence="20">
        <text>Ca(2+)(in) = Ca(2+)(out)</text>
        <dbReference type="Rhea" id="RHEA:29671"/>
        <dbReference type="ChEBI" id="CHEBI:29108"/>
    </reaction>
</comment>
<keyword evidence="16" id="KW-0406">Ion transport</keyword>
<dbReference type="EMBL" id="JAAMOB010000006">
    <property type="protein sequence ID" value="KAF4111785.1"/>
    <property type="molecule type" value="Genomic_DNA"/>
</dbReference>
<dbReference type="InterPro" id="IPR037278">
    <property type="entry name" value="ARFGAP/RecO"/>
</dbReference>
<evidence type="ECO:0000256" key="18">
    <source>
        <dbReference type="ARBA" id="ARBA00023180"/>
    </source>
</evidence>
<feature type="transmembrane region" description="Helical" evidence="24">
    <location>
        <begin position="1206"/>
        <end position="1225"/>
    </location>
</feature>
<dbReference type="CDD" id="cd01251">
    <property type="entry name" value="PH2_ADAP"/>
    <property type="match status" value="1"/>
</dbReference>
<feature type="compositionally biased region" description="Polar residues" evidence="23">
    <location>
        <begin position="621"/>
        <end position="635"/>
    </location>
</feature>
<evidence type="ECO:0000256" key="7">
    <source>
        <dbReference type="ARBA" id="ARBA00022673"/>
    </source>
</evidence>
<evidence type="ECO:0000256" key="1">
    <source>
        <dbReference type="ARBA" id="ARBA00004141"/>
    </source>
</evidence>
<keyword evidence="7" id="KW-0107">Calcium channel</keyword>
<dbReference type="FunFam" id="1.20.120.350:FF:000007">
    <property type="entry name" value="Voltage-dependent T-type calcium channel subunit alpha"/>
    <property type="match status" value="1"/>
</dbReference>
<keyword evidence="9" id="KW-0479">Metal-binding</keyword>
<dbReference type="GO" id="GO:0043005">
    <property type="term" value="C:neuron projection"/>
    <property type="evidence" value="ECO:0007669"/>
    <property type="project" value="TreeGrafter"/>
</dbReference>
<dbReference type="InterPro" id="IPR005445">
    <property type="entry name" value="VDCC_T_a1"/>
</dbReference>
<dbReference type="Pfam" id="PF00169">
    <property type="entry name" value="PH"/>
    <property type="match status" value="2"/>
</dbReference>
<keyword evidence="17 24" id="KW-0472">Membrane</keyword>
<dbReference type="InterPro" id="IPR001164">
    <property type="entry name" value="ArfGAP_dom"/>
</dbReference>
<feature type="region of interest" description="Disordered" evidence="23">
    <location>
        <begin position="1475"/>
        <end position="1499"/>
    </location>
</feature>
<dbReference type="GO" id="GO:0043168">
    <property type="term" value="F:anion binding"/>
    <property type="evidence" value="ECO:0007669"/>
    <property type="project" value="UniProtKB-ARBA"/>
</dbReference>
<dbReference type="FunFam" id="1.10.287.70:FF:000054">
    <property type="entry name" value="Voltage-dependent T-type calcium channel subunit alpha"/>
    <property type="match status" value="1"/>
</dbReference>
<feature type="region of interest" description="Disordered" evidence="23">
    <location>
        <begin position="298"/>
        <end position="337"/>
    </location>
</feature>
<dbReference type="PRINTS" id="PR01629">
    <property type="entry name" value="TVDCCALPHA1"/>
</dbReference>
<evidence type="ECO:0000256" key="24">
    <source>
        <dbReference type="SAM" id="Phobius"/>
    </source>
</evidence>
<feature type="transmembrane region" description="Helical" evidence="24">
    <location>
        <begin position="991"/>
        <end position="1010"/>
    </location>
</feature>
<dbReference type="GO" id="GO:1902936">
    <property type="term" value="F:phosphatidylinositol bisphosphate binding"/>
    <property type="evidence" value="ECO:0007669"/>
    <property type="project" value="InterPro"/>
</dbReference>
<feature type="compositionally biased region" description="Polar residues" evidence="23">
    <location>
        <begin position="1805"/>
        <end position="1820"/>
    </location>
</feature>
<comment type="subcellular location">
    <subcellularLocation>
        <location evidence="2">Cytoplasm</location>
    </subcellularLocation>
    <subcellularLocation>
        <location evidence="1">Membrane</location>
        <topology evidence="1">Multi-pass membrane protein</topology>
    </subcellularLocation>
</comment>
<name>A0A7J6CYF4_9TELE</name>
<evidence type="ECO:0008006" key="29">
    <source>
        <dbReference type="Google" id="ProtNLM"/>
    </source>
</evidence>
<feature type="compositionally biased region" description="Low complexity" evidence="23">
    <location>
        <begin position="1708"/>
        <end position="1720"/>
    </location>
</feature>
<sequence length="2214" mass="250417">MKRIRSFQTNSQSVRGMRILVNLLLDTLPMLGNVLLLCFFVFFIFGIIGVQLWAGLLRNRCYPEENFTLSTGVALPAPYYSPNEEDERPFICSLPQDNGIMSCSDVPARRVAGHQCCLDVDDLLHHQALGLVTEPFLNASAIVPGLCVNWNRYYTRCHTGHRNPHKGAINFDNIGYAWIVIFQVITLEGWVEIMYYVMDAHSFYNFIYFILLIIVGSFFMINLCLVVIATQFSETKQREHQLMQEQRAACLSSSTLASLAEPGDCYEEIFRLVCHVLRKVRRRTTAFLRTLCHKPPEQTHEKTNINGGEKSLQQHDGAAPSASAANQETEEDAAEETDRCKRVEGACRRRSRELWMEMRVKLWGIVESKYFNRGIMVAILINTISMGIEHHEQPEELTNVLEICNIVFTSMFALEMILKLTAFGCFNYLRNPYNIFDGIIVIISVCEIVGQSDGGLSVLRTFRLLRVLKLVRFMPALRRQLVVLMKTMDNVATFCMLLMLFIFIFSILGMHIFGCKFSLKTDTGDTVPDRKNFDSLLWAIVTVFQILTQEDWNVVLYNGMASTSPLVALYFVALMTFGNYVLFNLLVAILVEGFQAEGDANRSYSDDDEGSSSNGSEQHKNSLTFSDPKLSSLTPNGHLDLAPLAEEKTRTGFSEENHRSRTICLGRRSSSLRHSRSSHYHHWGRAPPQPSWSRRCSWNSAGRSARGFRAGGVIGGSLRVRSVHSYPAEHESLLPHPPFLSRRHRRALSLELPELLQRPPLVRKKSVSAEHQDCNGKGPGPQGTLLGEVYPQLNARKDKNDLEEDTEYSLCFRIQKMMEVYRPDWCEKREDWSIYLFSPQNKFRLLCQTIIAHKLFDYVVLAFIFLNCITVALERPRIHQGSLERVFLTISNYVFTAIFVAEMTVKVVSMGLYLGDRAYLRSSWNILDGFLVLVSLIDIVVSMTGGAKILGVLRVLRLLRTLRPLRVISRAPGLKLVVETLITSLKPIGNIVLICCAFFIIFGILGVQLFKGKFYYCVGLDVKNITNKSDCFSANYRWVHHKYNFDNLGQALMSLFVLASKDGWVNIMYHGLDAVGIDQQPVINNNPWMLLYFISFLLIVSFFVLNMFVGVVVENFHKCRQHQEVEEARRREEKRLKRLEKRRRKAQRLPYYSSYGRVRLMIHSFCTSHYLDLFITLIICINVVTMSLEHYNQPQSLETALKYCNYFFSSTFVVEAMLKLIAFGVRRFFKDRWNQLDLAIVLLSVMGITLEEIEISASLPINPTIIRIMRVLRIARVLKLLKMATGMRALLDTVVQALPQVGNLGLLFVLLFFIYAALGVELFGELVCNVEYPCEGMSRHATFENFGMAFLTLFQVSTGDNWNGIMKDTLRECPPGDSYSCNSSLQIISPMYFVSFVLTAQFVLINVVVAVLMKHLDDSNKEAQEDAEMDAEIEMELAQGSLCCLGRLDRPTGADGGEKPAGGCGNRQAAMAAVHSNTNTSQSGFTPRRSTQNQRLYSPAQENQWLESVSLLMKDSLDGEMQMIDNLSGSVFHHYCSPPIRRDGRSQSGEIRLAEVEQTSLMSEQLSDKSSSPVLPDDISLDEHSDYQLQDRDRKEHGSADLSTGELVCMSEASSPGRDRRDVRRETGHRLRSPAHRGDGSGGDGQMSLPLFHLPAEFFHPTTAAIPQGSPATGAAPPGSRHTSPASWASLRSPGANSRVMGSQTSHSNSSLATGSSVSSLQTMLEEGVSPSGDPTLPLICRTPVPPPELSQRSRTPQTLFNLQATRGRHMNRSRYSDCTNPNWIRKDPSDEDTGSGVRAGGPSNPEQLSDNLSSFSLTSLHPPDSLAPPLAKKCNSTGSLVQGSLAVRNKDGRCLYGFNPWTEATDPEWGSCSLGVFVCLDCSGVHRSIPNLGKVRSLLLSRWEDSEVQFMSERGNDAMNAVYEAALPVYYYKPTHRDCQVLKEQWIRAKYERQEFMENGKKLVYEDEARDGMLMKRGRDNGQFLNRRFVLSQRDGTLKYYTKLDAKEPKAVIKVDSINACFQPDKIGNPNGLQITYLKDNITRNIFIYHDSSREVVEWFNSIRAAQLHYLKVAFPGATDAELKPKLTRSFLKEGYMEKTGPRQTEGFKKRWFTLDHRRLMYFKDPLDAFAKGEVFLGHRDHGYRVTIGLPAGTHYNGPWQYAITIETPDRSFLFTCETDTDQKEWMSHFNTILSTPMSPQEYTVEAYFKHKH</sequence>
<keyword evidence="28" id="KW-1185">Reference proteome</keyword>
<dbReference type="Gene3D" id="2.30.29.30">
    <property type="entry name" value="Pleckstrin-homology domain (PH domain)/Phosphotyrosine-binding domain (PTB)"/>
    <property type="match status" value="2"/>
</dbReference>
<feature type="transmembrane region" description="Helical" evidence="24">
    <location>
        <begin position="176"/>
        <end position="197"/>
    </location>
</feature>
<dbReference type="SUPFAM" id="SSF50729">
    <property type="entry name" value="PH domain-like"/>
    <property type="match status" value="2"/>
</dbReference>
<evidence type="ECO:0000259" key="26">
    <source>
        <dbReference type="PROSITE" id="PS50115"/>
    </source>
</evidence>
<dbReference type="Pfam" id="PF01412">
    <property type="entry name" value="ArfGap"/>
    <property type="match status" value="1"/>
</dbReference>
<dbReference type="FunFam" id="2.30.29.30:FF:000080">
    <property type="entry name" value="Arf-GAP with dual PH domain-containing protein 1"/>
    <property type="match status" value="1"/>
</dbReference>
<feature type="compositionally biased region" description="Polar residues" evidence="23">
    <location>
        <begin position="1560"/>
        <end position="1573"/>
    </location>
</feature>
<keyword evidence="19" id="KW-0407">Ion channel</keyword>
<dbReference type="FunFam" id="1.20.120.350:FF:000008">
    <property type="entry name" value="Voltage-dependent T-type calcium channel subunit alpha"/>
    <property type="match status" value="1"/>
</dbReference>
<feature type="domain" description="PH" evidence="25">
    <location>
        <begin position="1968"/>
        <end position="2069"/>
    </location>
</feature>
<evidence type="ECO:0000256" key="2">
    <source>
        <dbReference type="ARBA" id="ARBA00004496"/>
    </source>
</evidence>
<evidence type="ECO:0000256" key="16">
    <source>
        <dbReference type="ARBA" id="ARBA00023065"/>
    </source>
</evidence>
<dbReference type="FunFam" id="2.30.29.30:FF:000099">
    <property type="entry name" value="Arf-GAP with dual PH domain-containing protein 1"/>
    <property type="match status" value="1"/>
</dbReference>
<keyword evidence="5" id="KW-0963">Cytoplasm</keyword>
<protein>
    <recommendedName>
        <fullName evidence="29">Voltage-dependent T-type calcium channel subunit alpha</fullName>
    </recommendedName>
</protein>
<feature type="transmembrane region" description="Helical" evidence="24">
    <location>
        <begin position="1169"/>
        <end position="1186"/>
    </location>
</feature>
<keyword evidence="3" id="KW-0813">Transport</keyword>
<evidence type="ECO:0000256" key="14">
    <source>
        <dbReference type="ARBA" id="ARBA00022882"/>
    </source>
</evidence>
<feature type="compositionally biased region" description="Basic and acidic residues" evidence="23">
    <location>
        <begin position="1617"/>
        <end position="1629"/>
    </location>
</feature>
<dbReference type="InterPro" id="IPR001849">
    <property type="entry name" value="PH_domain"/>
</dbReference>
<dbReference type="SMART" id="SM00105">
    <property type="entry name" value="ArfGap"/>
    <property type="match status" value="1"/>
</dbReference>
<dbReference type="PANTHER" id="PTHR10037">
    <property type="entry name" value="VOLTAGE-GATED CATION CHANNEL CALCIUM AND SODIUM"/>
    <property type="match status" value="1"/>
</dbReference>
<dbReference type="PANTHER" id="PTHR10037:SF209">
    <property type="entry name" value="VOLTAGE-DEPENDENT T-TYPE CALCIUM CHANNEL SUBUNIT ALPHA"/>
    <property type="match status" value="1"/>
</dbReference>
<dbReference type="Gene3D" id="1.10.287.70">
    <property type="match status" value="4"/>
</dbReference>
<evidence type="ECO:0000313" key="28">
    <source>
        <dbReference type="Proteomes" id="UP000579812"/>
    </source>
</evidence>
<evidence type="ECO:0000256" key="19">
    <source>
        <dbReference type="ARBA" id="ARBA00023303"/>
    </source>
</evidence>
<keyword evidence="22" id="KW-0175">Coiled coil</keyword>
<dbReference type="FunFam" id="1.10.287.70:FF:000018">
    <property type="entry name" value="Voltage-dependent T-type calcium channel subunit alpha"/>
    <property type="match status" value="1"/>
</dbReference>
<feature type="domain" description="PH" evidence="25">
    <location>
        <begin position="2091"/>
        <end position="2196"/>
    </location>
</feature>
<dbReference type="GO" id="GO:0005248">
    <property type="term" value="F:voltage-gated sodium channel activity"/>
    <property type="evidence" value="ECO:0007669"/>
    <property type="project" value="TreeGrafter"/>
</dbReference>
<feature type="transmembrane region" description="Helical" evidence="24">
    <location>
        <begin position="1304"/>
        <end position="1323"/>
    </location>
</feature>
<dbReference type="Pfam" id="PF00520">
    <property type="entry name" value="Ion_trans"/>
    <property type="match status" value="4"/>
</dbReference>
<dbReference type="GO" id="GO:0001518">
    <property type="term" value="C:voltage-gated sodium channel complex"/>
    <property type="evidence" value="ECO:0007669"/>
    <property type="project" value="TreeGrafter"/>
</dbReference>
<dbReference type="SMART" id="SM00233">
    <property type="entry name" value="PH"/>
    <property type="match status" value="2"/>
</dbReference>
<keyword evidence="6" id="KW-0109">Calcium transport</keyword>
<dbReference type="GO" id="GO:0086010">
    <property type="term" value="P:membrane depolarization during action potential"/>
    <property type="evidence" value="ECO:0007669"/>
    <property type="project" value="TreeGrafter"/>
</dbReference>
<feature type="region of interest" description="Disordered" evidence="23">
    <location>
        <begin position="1560"/>
        <end position="1649"/>
    </location>
</feature>
<keyword evidence="13" id="KW-0106">Calcium</keyword>
<dbReference type="Gene3D" id="1.20.120.350">
    <property type="entry name" value="Voltage-gated potassium channels. Chain C"/>
    <property type="match status" value="3"/>
</dbReference>
<evidence type="ECO:0000256" key="21">
    <source>
        <dbReference type="PROSITE-ProRule" id="PRU00288"/>
    </source>
</evidence>
<dbReference type="GO" id="GO:0070509">
    <property type="term" value="P:calcium ion import"/>
    <property type="evidence" value="ECO:0007669"/>
    <property type="project" value="TreeGrafter"/>
</dbReference>
<feature type="transmembrane region" description="Helical" evidence="24">
    <location>
        <begin position="1277"/>
        <end position="1298"/>
    </location>
</feature>
<dbReference type="GO" id="GO:0008332">
    <property type="term" value="F:low voltage-gated calcium channel activity"/>
    <property type="evidence" value="ECO:0007669"/>
    <property type="project" value="TreeGrafter"/>
</dbReference>
<feature type="transmembrane region" description="Helical" evidence="24">
    <location>
        <begin position="929"/>
        <end position="956"/>
    </location>
</feature>
<evidence type="ECO:0000259" key="25">
    <source>
        <dbReference type="PROSITE" id="PS50003"/>
    </source>
</evidence>
<dbReference type="InterPro" id="IPR037851">
    <property type="entry name" value="PH2_ADAP"/>
</dbReference>
<keyword evidence="15 24" id="KW-1133">Transmembrane helix</keyword>
<dbReference type="GO" id="GO:0005737">
    <property type="term" value="C:cytoplasm"/>
    <property type="evidence" value="ECO:0007669"/>
    <property type="project" value="UniProtKB-SubCell"/>
</dbReference>
<keyword evidence="8 24" id="KW-0812">Transmembrane</keyword>
<evidence type="ECO:0000256" key="3">
    <source>
        <dbReference type="ARBA" id="ARBA00022448"/>
    </source>
</evidence>
<feature type="compositionally biased region" description="Basic and acidic residues" evidence="23">
    <location>
        <begin position="1581"/>
        <end position="1599"/>
    </location>
</feature>
<feature type="transmembrane region" description="Helical" evidence="24">
    <location>
        <begin position="886"/>
        <end position="909"/>
    </location>
</feature>
<feature type="transmembrane region" description="Helical" evidence="24">
    <location>
        <begin position="203"/>
        <end position="228"/>
    </location>
</feature>
<dbReference type="InterPro" id="IPR027359">
    <property type="entry name" value="Volt_channel_dom_sf"/>
</dbReference>
<comment type="caution">
    <text evidence="27">The sequence shown here is derived from an EMBL/GenBank/DDBJ whole genome shotgun (WGS) entry which is preliminary data.</text>
</comment>
<keyword evidence="10" id="KW-0677">Repeat</keyword>
<dbReference type="InterPro" id="IPR038508">
    <property type="entry name" value="ArfGAP_dom_sf"/>
</dbReference>
<feature type="transmembrane region" description="Helical" evidence="24">
    <location>
        <begin position="30"/>
        <end position="54"/>
    </location>
</feature>
<evidence type="ECO:0000256" key="15">
    <source>
        <dbReference type="ARBA" id="ARBA00022989"/>
    </source>
</evidence>
<dbReference type="FunFam" id="1.20.120.350:FF:000009">
    <property type="entry name" value="Voltage-dependent T-type calcium channel subunit alpha"/>
    <property type="match status" value="1"/>
</dbReference>
<evidence type="ECO:0000256" key="6">
    <source>
        <dbReference type="ARBA" id="ARBA00022568"/>
    </source>
</evidence>
<dbReference type="CDD" id="cd13252">
    <property type="entry name" value="PH1_ADAP"/>
    <property type="match status" value="1"/>
</dbReference>
<dbReference type="Proteomes" id="UP000579812">
    <property type="component" value="Unassembled WGS sequence"/>
</dbReference>
<evidence type="ECO:0000256" key="8">
    <source>
        <dbReference type="ARBA" id="ARBA00022692"/>
    </source>
</evidence>
<evidence type="ECO:0000256" key="23">
    <source>
        <dbReference type="SAM" id="MobiDB-lite"/>
    </source>
</evidence>
<keyword evidence="14" id="KW-0851">Voltage-gated channel</keyword>
<gene>
    <name evidence="27" type="ORF">G5714_006580</name>
</gene>
<keyword evidence="11 21" id="KW-0863">Zinc-finger</keyword>
<feature type="region of interest" description="Disordered" evidence="23">
    <location>
        <begin position="601"/>
        <end position="638"/>
    </location>
</feature>
<feature type="coiled-coil region" evidence="22">
    <location>
        <begin position="1122"/>
        <end position="1149"/>
    </location>
</feature>
<organism evidence="27 28">
    <name type="scientific">Onychostoma macrolepis</name>
    <dbReference type="NCBI Taxonomy" id="369639"/>
    <lineage>
        <taxon>Eukaryota</taxon>
        <taxon>Metazoa</taxon>
        <taxon>Chordata</taxon>
        <taxon>Craniata</taxon>
        <taxon>Vertebrata</taxon>
        <taxon>Euteleostomi</taxon>
        <taxon>Actinopterygii</taxon>
        <taxon>Neopterygii</taxon>
        <taxon>Teleostei</taxon>
        <taxon>Ostariophysi</taxon>
        <taxon>Cypriniformes</taxon>
        <taxon>Cyprinidae</taxon>
        <taxon>Acrossocheilinae</taxon>
        <taxon>Onychostoma</taxon>
    </lineage>
</organism>
<dbReference type="FunFam" id="1.10.287.70:FF:000053">
    <property type="entry name" value="Voltage-dependent T-type calcium channel subunit alpha"/>
    <property type="match status" value="1"/>
</dbReference>
<evidence type="ECO:0000256" key="22">
    <source>
        <dbReference type="SAM" id="Coils"/>
    </source>
</evidence>
<dbReference type="GO" id="GO:0008270">
    <property type="term" value="F:zinc ion binding"/>
    <property type="evidence" value="ECO:0007669"/>
    <property type="project" value="UniProtKB-KW"/>
</dbReference>
<evidence type="ECO:0000256" key="4">
    <source>
        <dbReference type="ARBA" id="ARBA00022468"/>
    </source>
</evidence>
<dbReference type="GO" id="GO:0045956">
    <property type="term" value="P:positive regulation of calcium ion-dependent exocytosis"/>
    <property type="evidence" value="ECO:0007669"/>
    <property type="project" value="TreeGrafter"/>
</dbReference>
<dbReference type="SUPFAM" id="SSF57863">
    <property type="entry name" value="ArfGap/RecO-like zinc finger"/>
    <property type="match status" value="1"/>
</dbReference>
<evidence type="ECO:0000256" key="10">
    <source>
        <dbReference type="ARBA" id="ARBA00022737"/>
    </source>
</evidence>
<evidence type="ECO:0000256" key="12">
    <source>
        <dbReference type="ARBA" id="ARBA00022833"/>
    </source>
</evidence>
<evidence type="ECO:0000256" key="17">
    <source>
        <dbReference type="ARBA" id="ARBA00023136"/>
    </source>
</evidence>
<dbReference type="PROSITE" id="PS50115">
    <property type="entry name" value="ARFGAP"/>
    <property type="match status" value="1"/>
</dbReference>
<dbReference type="Gene3D" id="1.10.220.150">
    <property type="entry name" value="Arf GTPase activating protein"/>
    <property type="match status" value="1"/>
</dbReference>
<dbReference type="SUPFAM" id="SSF81324">
    <property type="entry name" value="Voltage-gated potassium channels"/>
    <property type="match status" value="4"/>
</dbReference>
<dbReference type="GO" id="GO:0005096">
    <property type="term" value="F:GTPase activator activity"/>
    <property type="evidence" value="ECO:0007669"/>
    <property type="project" value="UniProtKB-KW"/>
</dbReference>
<reference evidence="27 28" key="1">
    <citation type="submission" date="2020-04" db="EMBL/GenBank/DDBJ databases">
        <title>Chromosome-level genome assembly of a cyprinid fish Onychostoma macrolepis by integration of Nanopore Sequencing, Bionano and Hi-C technology.</title>
        <authorList>
            <person name="Wang D."/>
        </authorList>
    </citation>
    <scope>NUCLEOTIDE SEQUENCE [LARGE SCALE GENOMIC DNA]</scope>
    <source>
        <strain evidence="27">SWU-2019</strain>
        <tissue evidence="27">Muscle</tissue>
    </source>
</reference>
<evidence type="ECO:0000256" key="13">
    <source>
        <dbReference type="ARBA" id="ARBA00022837"/>
    </source>
</evidence>
<feature type="transmembrane region" description="Helical" evidence="24">
    <location>
        <begin position="1392"/>
        <end position="1413"/>
    </location>
</feature>
<accession>A0A7J6CYF4</accession>
<feature type="transmembrane region" description="Helical" evidence="24">
    <location>
        <begin position="1090"/>
        <end position="1113"/>
    </location>
</feature>
<keyword evidence="12" id="KW-0862">Zinc</keyword>
<evidence type="ECO:0000313" key="27">
    <source>
        <dbReference type="EMBL" id="KAF4111785.1"/>
    </source>
</evidence>
<proteinExistence type="predicted"/>
<dbReference type="InterPro" id="IPR043203">
    <property type="entry name" value="VGCC_Ca_Na"/>
</dbReference>
<feature type="region of interest" description="Disordered" evidence="23">
    <location>
        <begin position="1663"/>
        <end position="1821"/>
    </location>
</feature>